<evidence type="ECO:0000313" key="2">
    <source>
        <dbReference type="Proteomes" id="UP000469523"/>
    </source>
</evidence>
<dbReference type="AlphaFoldDB" id="A0A6N7Y1R1"/>
<gene>
    <name evidence="1" type="ORF">FYJ83_10765</name>
</gene>
<dbReference type="RefSeq" id="WP_154440489.1">
    <property type="nucleotide sequence ID" value="NZ_VUNQ01000021.1"/>
</dbReference>
<evidence type="ECO:0000313" key="1">
    <source>
        <dbReference type="EMBL" id="MSU01950.1"/>
    </source>
</evidence>
<dbReference type="Proteomes" id="UP000469523">
    <property type="component" value="Unassembled WGS sequence"/>
</dbReference>
<comment type="caution">
    <text evidence="1">The sequence shown here is derived from an EMBL/GenBank/DDBJ whole genome shotgun (WGS) entry which is preliminary data.</text>
</comment>
<sequence length="105" mass="12699">MNWVDDLNNKIDNLHLAGFETIEVFEWFWFRVKFKDLSDIDVSSLLNYLQDTTKFDILDFLEWLIIRKINFKLSYRYLKDLGLLFNLKSLMITLKLKLQIKMGVM</sequence>
<name>A0A6N7Y1R1_9FIRM</name>
<organism evidence="1 2">
    <name type="scientific">Tissierella pigra</name>
    <dbReference type="NCBI Taxonomy" id="2607614"/>
    <lineage>
        <taxon>Bacteria</taxon>
        <taxon>Bacillati</taxon>
        <taxon>Bacillota</taxon>
        <taxon>Tissierellia</taxon>
        <taxon>Tissierellales</taxon>
        <taxon>Tissierellaceae</taxon>
        <taxon>Tissierella</taxon>
    </lineage>
</organism>
<keyword evidence="2" id="KW-1185">Reference proteome</keyword>
<reference evidence="1 2" key="1">
    <citation type="submission" date="2019-09" db="EMBL/GenBank/DDBJ databases">
        <title>In-depth cultivation of the pig gut microbiome towards novel bacterial diversity and tailored functional studies.</title>
        <authorList>
            <person name="Wylensek D."/>
            <person name="Hitch T.C.A."/>
            <person name="Clavel T."/>
        </authorList>
    </citation>
    <scope>NUCLEOTIDE SEQUENCE [LARGE SCALE GENOMIC DNA]</scope>
    <source>
        <strain evidence="1 2">WCA3-693-APC-4?</strain>
    </source>
</reference>
<accession>A0A6N7Y1R1</accession>
<protein>
    <submittedName>
        <fullName evidence="1">Uncharacterized protein</fullName>
    </submittedName>
</protein>
<proteinExistence type="predicted"/>
<dbReference type="EMBL" id="VUNQ01000021">
    <property type="protein sequence ID" value="MSU01950.1"/>
    <property type="molecule type" value="Genomic_DNA"/>
</dbReference>